<accession>A0A6H2A4P6</accession>
<protein>
    <submittedName>
        <fullName evidence="2">Putative DNA replication protein</fullName>
    </submittedName>
</protein>
<reference evidence="2" key="1">
    <citation type="submission" date="2020-03" db="EMBL/GenBank/DDBJ databases">
        <title>The deep terrestrial virosphere.</title>
        <authorList>
            <person name="Holmfeldt K."/>
            <person name="Nilsson E."/>
            <person name="Simone D."/>
            <person name="Lopez-Fernandez M."/>
            <person name="Wu X."/>
            <person name="de Brujin I."/>
            <person name="Lundin D."/>
            <person name="Andersson A."/>
            <person name="Bertilsson S."/>
            <person name="Dopson M."/>
        </authorList>
    </citation>
    <scope>NUCLEOTIDE SEQUENCE</scope>
    <source>
        <strain evidence="2">TM448A05085</strain>
    </source>
</reference>
<dbReference type="AlphaFoldDB" id="A0A6H2A4P6"/>
<gene>
    <name evidence="2" type="ORF">TM448A05085_0010</name>
</gene>
<dbReference type="InterPro" id="IPR010056">
    <property type="entry name" value="Phage_rep_org__N"/>
</dbReference>
<name>A0A6H2A4P6_9ZZZZ</name>
<sequence length="135" mass="16076">MPRARKRTWIKLFCYERLHGSVAFQLLPEERSVWDELLCLAGLCGLDGLIADRDERPYPHSYIAHELHIPVELLERTLDKCIKEGRITEDEHGIHITNWVAYQSEYERQKPYRQKAEEQDPDKFIKGRYGHMVQR</sequence>
<evidence type="ECO:0000313" key="2">
    <source>
        <dbReference type="EMBL" id="QJA54495.1"/>
    </source>
</evidence>
<dbReference type="Pfam" id="PF09681">
    <property type="entry name" value="Phage_rep_org_N"/>
    <property type="match status" value="1"/>
</dbReference>
<feature type="domain" description="Phage replisome organiser N-terminal" evidence="1">
    <location>
        <begin position="33"/>
        <end position="116"/>
    </location>
</feature>
<organism evidence="2">
    <name type="scientific">viral metagenome</name>
    <dbReference type="NCBI Taxonomy" id="1070528"/>
    <lineage>
        <taxon>unclassified sequences</taxon>
        <taxon>metagenomes</taxon>
        <taxon>organismal metagenomes</taxon>
    </lineage>
</organism>
<dbReference type="EMBL" id="MT144511">
    <property type="protein sequence ID" value="QJA54495.1"/>
    <property type="molecule type" value="Genomic_DNA"/>
</dbReference>
<evidence type="ECO:0000259" key="1">
    <source>
        <dbReference type="Pfam" id="PF09681"/>
    </source>
</evidence>
<proteinExistence type="predicted"/>